<dbReference type="InterPro" id="IPR052925">
    <property type="entry name" value="Phage_Integrase-like_Recomb"/>
</dbReference>
<organism evidence="2 3">
    <name type="scientific">Sphaerobolus stellatus (strain SS14)</name>
    <dbReference type="NCBI Taxonomy" id="990650"/>
    <lineage>
        <taxon>Eukaryota</taxon>
        <taxon>Fungi</taxon>
        <taxon>Dikarya</taxon>
        <taxon>Basidiomycota</taxon>
        <taxon>Agaricomycotina</taxon>
        <taxon>Agaricomycetes</taxon>
        <taxon>Phallomycetidae</taxon>
        <taxon>Geastrales</taxon>
        <taxon>Sphaerobolaceae</taxon>
        <taxon>Sphaerobolus</taxon>
    </lineage>
</organism>
<dbReference type="PANTHER" id="PTHR34605">
    <property type="entry name" value="PHAGE_INTEGRASE DOMAIN-CONTAINING PROTEIN"/>
    <property type="match status" value="1"/>
</dbReference>
<keyword evidence="3" id="KW-1185">Reference proteome</keyword>
<name>A0A0C9TLC1_SPHS4</name>
<dbReference type="EMBL" id="KN838022">
    <property type="protein sequence ID" value="KIJ22669.1"/>
    <property type="molecule type" value="Genomic_DNA"/>
</dbReference>
<keyword evidence="1" id="KW-0233">DNA recombination</keyword>
<accession>A0A0C9TLC1</accession>
<reference evidence="2 3" key="1">
    <citation type="submission" date="2014-06" db="EMBL/GenBank/DDBJ databases">
        <title>Evolutionary Origins and Diversification of the Mycorrhizal Mutualists.</title>
        <authorList>
            <consortium name="DOE Joint Genome Institute"/>
            <consortium name="Mycorrhizal Genomics Consortium"/>
            <person name="Kohler A."/>
            <person name="Kuo A."/>
            <person name="Nagy L.G."/>
            <person name="Floudas D."/>
            <person name="Copeland A."/>
            <person name="Barry K.W."/>
            <person name="Cichocki N."/>
            <person name="Veneault-Fourrey C."/>
            <person name="LaButti K."/>
            <person name="Lindquist E.A."/>
            <person name="Lipzen A."/>
            <person name="Lundell T."/>
            <person name="Morin E."/>
            <person name="Murat C."/>
            <person name="Riley R."/>
            <person name="Ohm R."/>
            <person name="Sun H."/>
            <person name="Tunlid A."/>
            <person name="Henrissat B."/>
            <person name="Grigoriev I.V."/>
            <person name="Hibbett D.S."/>
            <person name="Martin F."/>
        </authorList>
    </citation>
    <scope>NUCLEOTIDE SEQUENCE [LARGE SCALE GENOMIC DNA]</scope>
    <source>
        <strain evidence="2 3">SS14</strain>
    </source>
</reference>
<dbReference type="OrthoDB" id="5598396at2759"/>
<dbReference type="Gene3D" id="1.10.443.10">
    <property type="entry name" value="Intergrase catalytic core"/>
    <property type="match status" value="1"/>
</dbReference>
<dbReference type="SUPFAM" id="SSF56349">
    <property type="entry name" value="DNA breaking-rejoining enzymes"/>
    <property type="match status" value="1"/>
</dbReference>
<dbReference type="GO" id="GO:0003677">
    <property type="term" value="F:DNA binding"/>
    <property type="evidence" value="ECO:0007669"/>
    <property type="project" value="InterPro"/>
</dbReference>
<evidence type="ECO:0008006" key="4">
    <source>
        <dbReference type="Google" id="ProtNLM"/>
    </source>
</evidence>
<dbReference type="PANTHER" id="PTHR34605:SF3">
    <property type="entry name" value="P CELL-TYPE AGGLUTINATION PROTEIN MAP4-LIKE-RELATED"/>
    <property type="match status" value="1"/>
</dbReference>
<sequence>MHDFPVEPTADTLSFYTVYMCNHIKPSSVASYLSGIQSELEPFFPNIRSLRRSVLVQKTLLGCKRLRRSEPKRRKALELSDLNTLVQSIGNSKSHNDLLFLAQITSGFFGLNRLGELVWPDNRRLQAYANVSMRHSVIFEENHYSYHLPNHKSDKLFEGARIVVQTVNSPYDPVYFFKKYLHSRDSLFPGRPELWLRSDGSLPLRSWFIAYLHRFFPADISGHSLRSGGALALALAGIPPERIQDAGRWTSDAFKLYIRKHPILLQSLIWGRPIHEGTTTHTTH</sequence>
<dbReference type="Proteomes" id="UP000054279">
    <property type="component" value="Unassembled WGS sequence"/>
</dbReference>
<gene>
    <name evidence="2" type="ORF">M422DRAFT_196909</name>
</gene>
<evidence type="ECO:0000313" key="3">
    <source>
        <dbReference type="Proteomes" id="UP000054279"/>
    </source>
</evidence>
<dbReference type="GO" id="GO:0015074">
    <property type="term" value="P:DNA integration"/>
    <property type="evidence" value="ECO:0007669"/>
    <property type="project" value="InterPro"/>
</dbReference>
<dbReference type="GO" id="GO:0006310">
    <property type="term" value="P:DNA recombination"/>
    <property type="evidence" value="ECO:0007669"/>
    <property type="project" value="UniProtKB-KW"/>
</dbReference>
<evidence type="ECO:0000256" key="1">
    <source>
        <dbReference type="ARBA" id="ARBA00023172"/>
    </source>
</evidence>
<evidence type="ECO:0000313" key="2">
    <source>
        <dbReference type="EMBL" id="KIJ22669.1"/>
    </source>
</evidence>
<dbReference type="AlphaFoldDB" id="A0A0C9TLC1"/>
<proteinExistence type="predicted"/>
<protein>
    <recommendedName>
        <fullName evidence="4">Tyr recombinase domain-containing protein</fullName>
    </recommendedName>
</protein>
<dbReference type="HOGENOM" id="CLU_083223_0_0_1"/>
<dbReference type="InterPro" id="IPR013762">
    <property type="entry name" value="Integrase-like_cat_sf"/>
</dbReference>
<dbReference type="InterPro" id="IPR011010">
    <property type="entry name" value="DNA_brk_join_enz"/>
</dbReference>